<reference evidence="1 2" key="1">
    <citation type="submission" date="2016-09" db="EMBL/GenBank/DDBJ databases">
        <title>genome sequence of Mycobacterium sp. 739 SCH.</title>
        <authorList>
            <person name="Greninger A.L."/>
            <person name="Qin X."/>
            <person name="Jerome K."/>
            <person name="Vora S."/>
            <person name="Quinn K."/>
        </authorList>
    </citation>
    <scope>NUCLEOTIDE SEQUENCE [LARGE SCALE GENOMIC DNA]</scope>
    <source>
        <strain evidence="1 2">SCH</strain>
    </source>
</reference>
<keyword evidence="2" id="KW-1185">Reference proteome</keyword>
<dbReference type="InterPro" id="IPR023840">
    <property type="entry name" value="T7SS_Rv3446c"/>
</dbReference>
<comment type="caution">
    <text evidence="1">The sequence shown here is derived from an EMBL/GenBank/DDBJ whole genome shotgun (WGS) entry which is preliminary data.</text>
</comment>
<proteinExistence type="predicted"/>
<organism evidence="1 2">
    <name type="scientific">Mycolicibacterium grossiae</name>
    <dbReference type="NCBI Taxonomy" id="1552759"/>
    <lineage>
        <taxon>Bacteria</taxon>
        <taxon>Bacillati</taxon>
        <taxon>Actinomycetota</taxon>
        <taxon>Actinomycetes</taxon>
        <taxon>Mycobacteriales</taxon>
        <taxon>Mycobacteriaceae</taxon>
        <taxon>Mycolicibacterium</taxon>
    </lineage>
</organism>
<accession>A0A1E8PYK3</accession>
<sequence length="264" mass="28096">MDGSAMTREHTARVAVTGDAVTVRRGDAPHDTVPRTDTPSADIETVLHLVGDAMRVAIDDPSGDLVDELTNRLRRRCVDVHRVGSQESEPEQPRRRKCLAPTGIGVASVAVMALVGAVTSVGDAPAAPRTWLVEGRITVEVPAGWRTERITGGPGAARVQVTSPTDPAVALHVTQSPIPAGQPLPVAADVVRAALDEQPDGVFSDFQPATTVAERPAIVYRESRPDRRIDWTLVLTTRTRIAIGCQGAGEDCVHAVRTAREVVP</sequence>
<dbReference type="AlphaFoldDB" id="A0A1E8PYK3"/>
<evidence type="ECO:0000313" key="2">
    <source>
        <dbReference type="Proteomes" id="UP000178953"/>
    </source>
</evidence>
<evidence type="ECO:0000313" key="1">
    <source>
        <dbReference type="EMBL" id="OFJ50789.1"/>
    </source>
</evidence>
<dbReference type="NCBIfam" id="TIGR03931">
    <property type="entry name" value="T7SS_Rv3446c"/>
    <property type="match status" value="1"/>
</dbReference>
<dbReference type="EMBL" id="MCHX01000095">
    <property type="protein sequence ID" value="OFJ50789.1"/>
    <property type="molecule type" value="Genomic_DNA"/>
</dbReference>
<protein>
    <submittedName>
        <fullName evidence="1">Type VII secretion-associated protein</fullName>
    </submittedName>
</protein>
<name>A0A1E8PYK3_9MYCO</name>
<gene>
    <name evidence="1" type="ORF">BEL07_26310</name>
</gene>
<dbReference type="Proteomes" id="UP000178953">
    <property type="component" value="Unassembled WGS sequence"/>
</dbReference>